<comment type="caution">
    <text evidence="1">The sequence shown here is derived from an EMBL/GenBank/DDBJ whole genome shotgun (WGS) entry which is preliminary data.</text>
</comment>
<dbReference type="RefSeq" id="WP_214611765.1">
    <property type="nucleotide sequence ID" value="NZ_JACATN010000003.1"/>
</dbReference>
<accession>A0ABS5WE02</accession>
<protein>
    <submittedName>
        <fullName evidence="1">Uncharacterized protein</fullName>
    </submittedName>
</protein>
<name>A0ABS5WE02_9FLAO</name>
<reference evidence="1 2" key="1">
    <citation type="submission" date="2020-06" db="EMBL/GenBank/DDBJ databases">
        <authorList>
            <person name="Isaeva M.P."/>
            <person name="Chernysheva N.Y."/>
        </authorList>
    </citation>
    <scope>NUCLEOTIDE SEQUENCE [LARGE SCALE GENOMIC DNA]</scope>
    <source>
        <strain evidence="1 2">KMM 6746</strain>
    </source>
</reference>
<reference evidence="2" key="2">
    <citation type="submission" date="2023-07" db="EMBL/GenBank/DDBJ databases">
        <title>Zobellia barbeyronii sp. nov., a new marine flavobacterium, isolated from green and red algae.</title>
        <authorList>
            <person name="Nedashkovskaya O.I."/>
            <person name="Otstavnykh N."/>
            <person name="Zhukova N."/>
            <person name="Guzev K."/>
            <person name="Chausova V."/>
            <person name="Tekutyeva L."/>
            <person name="Mikhailov V."/>
            <person name="Isaeva M."/>
        </authorList>
    </citation>
    <scope>NUCLEOTIDE SEQUENCE [LARGE SCALE GENOMIC DNA]</scope>
    <source>
        <strain evidence="2">KMM 6746</strain>
    </source>
</reference>
<dbReference type="Proteomes" id="UP000740413">
    <property type="component" value="Unassembled WGS sequence"/>
</dbReference>
<sequence length="168" mass="18668">MDMSKTEQKQIFLKPYELVSDLENALKTVRQTNFDKMAVSVIGNLGEEYINESKELTTIENQLSPFFKELLGTTTAFDTFYNAELGRLFVAGFLVETFLNSVGKRGIGELSGGPYGILRGFGITEKDAIASISKLKDKTYLLVARGNLSDIQKLENQLGNQLEDKLGN</sequence>
<keyword evidence="2" id="KW-1185">Reference proteome</keyword>
<dbReference type="EMBL" id="JACATN010000003">
    <property type="protein sequence ID" value="MBT2161619.1"/>
    <property type="molecule type" value="Genomic_DNA"/>
</dbReference>
<gene>
    <name evidence="1" type="ORF">HW347_10095</name>
</gene>
<proteinExistence type="predicted"/>
<organism evidence="1 2">
    <name type="scientific">Zobellia barbeyronii</name>
    <dbReference type="NCBI Taxonomy" id="2748009"/>
    <lineage>
        <taxon>Bacteria</taxon>
        <taxon>Pseudomonadati</taxon>
        <taxon>Bacteroidota</taxon>
        <taxon>Flavobacteriia</taxon>
        <taxon>Flavobacteriales</taxon>
        <taxon>Flavobacteriaceae</taxon>
        <taxon>Zobellia</taxon>
    </lineage>
</organism>
<evidence type="ECO:0000313" key="1">
    <source>
        <dbReference type="EMBL" id="MBT2161619.1"/>
    </source>
</evidence>
<evidence type="ECO:0000313" key="2">
    <source>
        <dbReference type="Proteomes" id="UP000740413"/>
    </source>
</evidence>